<reference evidence="2 3" key="1">
    <citation type="submission" date="2018-12" db="EMBL/GenBank/DDBJ databases">
        <authorList>
            <person name="Criscuolo A."/>
        </authorList>
    </citation>
    <scope>NUCLEOTIDE SEQUENCE [LARGE SCALE GENOMIC DNA]</scope>
    <source>
        <strain evidence="2">ACIP1116241</strain>
    </source>
</reference>
<keyword evidence="3" id="KW-1185">Reference proteome</keyword>
<sequence>MLDLNTRFELLGVTLYRDADQPEVFFFLPQNPVIARDRAGLMFDLMLYEKGGQADDLQTGGFLTLAISTGLGSLEQPLLRELRRQFGDNARLVSIPFTEGSVRLAGLDTGVAPINPDGSGPPASDPGPTGIRLVEKVFGATVPNLDGDNRAVFSLQLSQDGAAFFADLLEQGRSARPLIAIYDLKYTGLMEVESLRIEIDYSRVYDFLRTRIGFNAIVVAGEIDTIVEELRDNQSIRIDDTVRSLELSTPEALAERQTRIDALVKDLATGAFFAPSLKLGDPAVEESSVFAPPAGAATGMFQQGLPAAIGQAMGQAVTAREMATATDINTPPPEPGEGTPAPAANSQVAQQSSALGHPTATFTMRRLQQRELRHVVYDLSRTTAMQRSTGPQNPLLFMGSEREIRARIHKISLNHPFFARLRIDVDAGGADFAAEGIRAMTVNLRYGRRPDGQPKETADVILDSAEDRASFVFARDPGGDMGYDYQLTLHYLPDFGLGDTRQTVTGPWTRTEARQLSVHPSMLARRQPITLALPRVVPPDLSEVRATVAYVDPDGVIDDRRSFVLTPGGAPAIANVRFADANDAARITAEAVFADGSAEPLAEEMRPDPAGAKPLDLVVLPVPQRPAAQFSVMLSDPLDELRSVLVDYEVRQGGTLIAAAAVEVTEPLRAVPVTVVLPNPTPLPEVRLRERRIFDRGGIETLDFHPLTDGLAIVGVPAADVMEVTMRYLGPPMATLGVLGILVTLKYATPDDDPEFRQTASLFVEAAEPARWVVRLKDRAARSFTWQATLMLQTGQQRALPEVTTENSLVLLQITA</sequence>
<name>A0A3S4CM70_9RHOB</name>
<feature type="compositionally biased region" description="Low complexity" evidence="1">
    <location>
        <begin position="336"/>
        <end position="353"/>
    </location>
</feature>
<evidence type="ECO:0000313" key="3">
    <source>
        <dbReference type="Proteomes" id="UP000270743"/>
    </source>
</evidence>
<organism evidence="2 3">
    <name type="scientific">Paracoccus haematequi</name>
    <dbReference type="NCBI Taxonomy" id="2491866"/>
    <lineage>
        <taxon>Bacteria</taxon>
        <taxon>Pseudomonadati</taxon>
        <taxon>Pseudomonadota</taxon>
        <taxon>Alphaproteobacteria</taxon>
        <taxon>Rhodobacterales</taxon>
        <taxon>Paracoccaceae</taxon>
        <taxon>Paracoccus</taxon>
    </lineage>
</organism>
<dbReference type="RefSeq" id="WP_126156222.1">
    <property type="nucleotide sequence ID" value="NZ_UZWE01000072.1"/>
</dbReference>
<protein>
    <submittedName>
        <fullName evidence="2">Uncharacterized protein</fullName>
    </submittedName>
</protein>
<dbReference type="AlphaFoldDB" id="A0A3S4CM70"/>
<dbReference type="EMBL" id="UZWE01000072">
    <property type="protein sequence ID" value="VDS10673.1"/>
    <property type="molecule type" value="Genomic_DNA"/>
</dbReference>
<accession>A0A3S4CM70</accession>
<evidence type="ECO:0000256" key="1">
    <source>
        <dbReference type="SAM" id="MobiDB-lite"/>
    </source>
</evidence>
<proteinExistence type="predicted"/>
<feature type="region of interest" description="Disordered" evidence="1">
    <location>
        <begin position="326"/>
        <end position="353"/>
    </location>
</feature>
<evidence type="ECO:0000313" key="2">
    <source>
        <dbReference type="EMBL" id="VDS10673.1"/>
    </source>
</evidence>
<dbReference type="OrthoDB" id="1488714at2"/>
<gene>
    <name evidence="2" type="ORF">PARHAE_03891</name>
</gene>
<dbReference type="Proteomes" id="UP000270743">
    <property type="component" value="Unassembled WGS sequence"/>
</dbReference>